<comment type="caution">
    <text evidence="1">The sequence shown here is derived from an EMBL/GenBank/DDBJ whole genome shotgun (WGS) entry which is preliminary data.</text>
</comment>
<reference evidence="1" key="2">
    <citation type="submission" date="2020-09" db="EMBL/GenBank/DDBJ databases">
        <authorList>
            <person name="Sun Q."/>
            <person name="Ohkuma M."/>
        </authorList>
    </citation>
    <scope>NUCLEOTIDE SEQUENCE</scope>
    <source>
        <strain evidence="1">JCM 4646</strain>
    </source>
</reference>
<proteinExistence type="predicted"/>
<reference evidence="1" key="1">
    <citation type="journal article" date="2014" name="Int. J. Syst. Evol. Microbiol.">
        <title>Complete genome sequence of Corynebacterium casei LMG S-19264T (=DSM 44701T), isolated from a smear-ripened cheese.</title>
        <authorList>
            <consortium name="US DOE Joint Genome Institute (JGI-PGF)"/>
            <person name="Walter F."/>
            <person name="Albersmeier A."/>
            <person name="Kalinowski J."/>
            <person name="Ruckert C."/>
        </authorList>
    </citation>
    <scope>NUCLEOTIDE SEQUENCE</scope>
    <source>
        <strain evidence="1">JCM 4646</strain>
    </source>
</reference>
<dbReference type="Proteomes" id="UP000617734">
    <property type="component" value="Unassembled WGS sequence"/>
</dbReference>
<dbReference type="AlphaFoldDB" id="A0A919FFR6"/>
<evidence type="ECO:0000313" key="2">
    <source>
        <dbReference type="Proteomes" id="UP000617734"/>
    </source>
</evidence>
<keyword evidence="2" id="KW-1185">Reference proteome</keyword>
<dbReference type="EMBL" id="BNBO01000004">
    <property type="protein sequence ID" value="GHH63234.1"/>
    <property type="molecule type" value="Genomic_DNA"/>
</dbReference>
<sequence>MGVDQAGEEHGVAEVGEVLVADEQGAVGGDLLDPAVLDQHVSGTLAVREDDTAGADHRGAVGVRRLAEGHRDLRVDRLRGEAGAVVNEGVKGSLRAGRGRGGGS</sequence>
<gene>
    <name evidence="1" type="ORF">GCM10018781_12340</name>
</gene>
<evidence type="ECO:0000313" key="1">
    <source>
        <dbReference type="EMBL" id="GHH63234.1"/>
    </source>
</evidence>
<protein>
    <submittedName>
        <fullName evidence="1">Uncharacterized protein</fullName>
    </submittedName>
</protein>
<organism evidence="1 2">
    <name type="scientific">Kitasatospora indigofera</name>
    <dbReference type="NCBI Taxonomy" id="67307"/>
    <lineage>
        <taxon>Bacteria</taxon>
        <taxon>Bacillati</taxon>
        <taxon>Actinomycetota</taxon>
        <taxon>Actinomycetes</taxon>
        <taxon>Kitasatosporales</taxon>
        <taxon>Streptomycetaceae</taxon>
        <taxon>Kitasatospora</taxon>
    </lineage>
</organism>
<name>A0A919FFR6_9ACTN</name>
<accession>A0A919FFR6</accession>